<dbReference type="EMBL" id="CAXAQS010000386">
    <property type="protein sequence ID" value="CAK9251454.1"/>
    <property type="molecule type" value="Genomic_DNA"/>
</dbReference>
<name>A0ABP0VAK9_9BRYO</name>
<reference evidence="1" key="1">
    <citation type="submission" date="2024-02" db="EMBL/GenBank/DDBJ databases">
        <authorList>
            <consortium name="ELIXIR-Norway"/>
            <consortium name="Elixir Norway"/>
        </authorList>
    </citation>
    <scope>NUCLEOTIDE SEQUENCE</scope>
</reference>
<accession>A0ABP0VAK9</accession>
<protein>
    <submittedName>
        <fullName evidence="1">Uncharacterized protein</fullName>
    </submittedName>
</protein>
<evidence type="ECO:0000313" key="2">
    <source>
        <dbReference type="Proteomes" id="UP001497444"/>
    </source>
</evidence>
<proteinExistence type="predicted"/>
<dbReference type="Proteomes" id="UP001497444">
    <property type="component" value="Unassembled WGS sequence"/>
</dbReference>
<sequence length="75" mass="8143">MRPVTNNGAHLRMVGVNDMEAFSTILSAVNCQVNYSRAVVSVQLVKSDYGASVSSRRIKCPSALTSRSGCTRHQE</sequence>
<keyword evidence="2" id="KW-1185">Reference proteome</keyword>
<organism evidence="1 2">
    <name type="scientific">Sphagnum jensenii</name>
    <dbReference type="NCBI Taxonomy" id="128206"/>
    <lineage>
        <taxon>Eukaryota</taxon>
        <taxon>Viridiplantae</taxon>
        <taxon>Streptophyta</taxon>
        <taxon>Embryophyta</taxon>
        <taxon>Bryophyta</taxon>
        <taxon>Sphagnophytina</taxon>
        <taxon>Sphagnopsida</taxon>
        <taxon>Sphagnales</taxon>
        <taxon>Sphagnaceae</taxon>
        <taxon>Sphagnum</taxon>
    </lineage>
</organism>
<comment type="caution">
    <text evidence="1">The sequence shown here is derived from an EMBL/GenBank/DDBJ whole genome shotgun (WGS) entry which is preliminary data.</text>
</comment>
<evidence type="ECO:0000313" key="1">
    <source>
        <dbReference type="EMBL" id="CAK9251454.1"/>
    </source>
</evidence>
<gene>
    <name evidence="1" type="ORF">CSSPJE1EN1_LOCUS26832</name>
</gene>